<dbReference type="RefSeq" id="WP_184961452.1">
    <property type="nucleotide sequence ID" value="NZ_JACHIN010000003.1"/>
</dbReference>
<dbReference type="AlphaFoldDB" id="A0A7W8EGH6"/>
<keyword evidence="2" id="KW-1185">Reference proteome</keyword>
<accession>A0A7W8EGH6</accession>
<organism evidence="1 2">
    <name type="scientific">Nonomuraea endophytica</name>
    <dbReference type="NCBI Taxonomy" id="714136"/>
    <lineage>
        <taxon>Bacteria</taxon>
        <taxon>Bacillati</taxon>
        <taxon>Actinomycetota</taxon>
        <taxon>Actinomycetes</taxon>
        <taxon>Streptosporangiales</taxon>
        <taxon>Streptosporangiaceae</taxon>
        <taxon>Nonomuraea</taxon>
    </lineage>
</organism>
<evidence type="ECO:0000313" key="1">
    <source>
        <dbReference type="EMBL" id="MBB5077562.1"/>
    </source>
</evidence>
<dbReference type="EMBL" id="JACHIN010000003">
    <property type="protein sequence ID" value="MBB5077562.1"/>
    <property type="molecule type" value="Genomic_DNA"/>
</dbReference>
<gene>
    <name evidence="1" type="ORF">HNR40_003035</name>
</gene>
<comment type="caution">
    <text evidence="1">The sequence shown here is derived from an EMBL/GenBank/DDBJ whole genome shotgun (WGS) entry which is preliminary data.</text>
</comment>
<proteinExistence type="predicted"/>
<name>A0A7W8EGH6_9ACTN</name>
<sequence length="114" mass="12884">MLSTRWLPGPHVPGDTPLVVSETAFQLNRAIDLPRACWAGWQLSKLWPELEGAVALRLWVNPVRRRIGSVSVWREGTDLDRFVRLRAHVDIVRAYRGKGTLTTRTWESIGVPSG</sequence>
<protein>
    <submittedName>
        <fullName evidence="1">Uncharacterized protein</fullName>
    </submittedName>
</protein>
<evidence type="ECO:0000313" key="2">
    <source>
        <dbReference type="Proteomes" id="UP000568380"/>
    </source>
</evidence>
<reference evidence="1 2" key="1">
    <citation type="submission" date="2020-08" db="EMBL/GenBank/DDBJ databases">
        <title>Genomic Encyclopedia of Type Strains, Phase IV (KMG-IV): sequencing the most valuable type-strain genomes for metagenomic binning, comparative biology and taxonomic classification.</title>
        <authorList>
            <person name="Goeker M."/>
        </authorList>
    </citation>
    <scope>NUCLEOTIDE SEQUENCE [LARGE SCALE GENOMIC DNA]</scope>
    <source>
        <strain evidence="1 2">DSM 45385</strain>
    </source>
</reference>
<dbReference type="Proteomes" id="UP000568380">
    <property type="component" value="Unassembled WGS sequence"/>
</dbReference>